<evidence type="ECO:0000313" key="7">
    <source>
        <dbReference type="Proteomes" id="UP000242519"/>
    </source>
</evidence>
<evidence type="ECO:0008006" key="8">
    <source>
        <dbReference type="Google" id="ProtNLM"/>
    </source>
</evidence>
<keyword evidence="7" id="KW-1185">Reference proteome</keyword>
<name>A0A218ZA97_9HELO</name>
<evidence type="ECO:0000256" key="4">
    <source>
        <dbReference type="ARBA" id="ARBA00022664"/>
    </source>
</evidence>
<evidence type="ECO:0000256" key="3">
    <source>
        <dbReference type="ARBA" id="ARBA00022490"/>
    </source>
</evidence>
<dbReference type="OrthoDB" id="255837at2759"/>
<proteinExistence type="inferred from homology"/>
<comment type="subcellular location">
    <subcellularLocation>
        <location evidence="1">Cytoplasm</location>
    </subcellularLocation>
</comment>
<comment type="caution">
    <text evidence="6">The sequence shown here is derived from an EMBL/GenBank/DDBJ whole genome shotgun (WGS) entry which is preliminary data.</text>
</comment>
<gene>
    <name evidence="6" type="ORF">B2J93_4458</name>
</gene>
<evidence type="ECO:0000313" key="6">
    <source>
        <dbReference type="EMBL" id="OWP04644.1"/>
    </source>
</evidence>
<dbReference type="STRING" id="503106.A0A218ZA97"/>
<dbReference type="GO" id="GO:0008047">
    <property type="term" value="F:enzyme activator activity"/>
    <property type="evidence" value="ECO:0007669"/>
    <property type="project" value="InterPro"/>
</dbReference>
<dbReference type="GO" id="GO:0003729">
    <property type="term" value="F:mRNA binding"/>
    <property type="evidence" value="ECO:0007669"/>
    <property type="project" value="TreeGrafter"/>
</dbReference>
<evidence type="ECO:0000256" key="1">
    <source>
        <dbReference type="ARBA" id="ARBA00004496"/>
    </source>
</evidence>
<dbReference type="PANTHER" id="PTHR16290:SF0">
    <property type="entry name" value="DECAPPING PROTEIN 1, ISOFORM A"/>
    <property type="match status" value="1"/>
</dbReference>
<keyword evidence="4" id="KW-0507">mRNA processing</keyword>
<dbReference type="Gene3D" id="2.30.29.30">
    <property type="entry name" value="Pleckstrin-homology domain (PH domain)/Phosphotyrosine-binding domain (PTB)"/>
    <property type="match status" value="1"/>
</dbReference>
<comment type="similarity">
    <text evidence="2">Belongs to the DCP1 family.</text>
</comment>
<dbReference type="InterPro" id="IPR010334">
    <property type="entry name" value="Dcp1"/>
</dbReference>
<dbReference type="GO" id="GO:0031087">
    <property type="term" value="P:deadenylation-independent decapping of nuclear-transcribed mRNA"/>
    <property type="evidence" value="ECO:0007669"/>
    <property type="project" value="TreeGrafter"/>
</dbReference>
<dbReference type="EMBL" id="MZNU01000097">
    <property type="protein sequence ID" value="OWP04644.1"/>
    <property type="molecule type" value="Genomic_DNA"/>
</dbReference>
<organism evidence="6 7">
    <name type="scientific">Diplocarpon coronariae</name>
    <dbReference type="NCBI Taxonomy" id="2795749"/>
    <lineage>
        <taxon>Eukaryota</taxon>
        <taxon>Fungi</taxon>
        <taxon>Dikarya</taxon>
        <taxon>Ascomycota</taxon>
        <taxon>Pezizomycotina</taxon>
        <taxon>Leotiomycetes</taxon>
        <taxon>Helotiales</taxon>
        <taxon>Drepanopezizaceae</taxon>
        <taxon>Diplocarpon</taxon>
    </lineage>
</organism>
<dbReference type="InterPro" id="IPR011993">
    <property type="entry name" value="PH-like_dom_sf"/>
</dbReference>
<evidence type="ECO:0000256" key="5">
    <source>
        <dbReference type="SAM" id="MobiDB-lite"/>
    </source>
</evidence>
<dbReference type="PANTHER" id="PTHR16290">
    <property type="entry name" value="TRANSCRIPTION FACTOR SMIF DECAPPING ENZYME DCP1"/>
    <property type="match status" value="1"/>
</dbReference>
<dbReference type="GO" id="GO:0000932">
    <property type="term" value="C:P-body"/>
    <property type="evidence" value="ECO:0007669"/>
    <property type="project" value="TreeGrafter"/>
</dbReference>
<feature type="region of interest" description="Disordered" evidence="5">
    <location>
        <begin position="195"/>
        <end position="219"/>
    </location>
</feature>
<dbReference type="InParanoid" id="A0A218ZA97"/>
<dbReference type="AlphaFoldDB" id="A0A218ZA97"/>
<dbReference type="SUPFAM" id="SSF50729">
    <property type="entry name" value="PH domain-like"/>
    <property type="match status" value="1"/>
</dbReference>
<reference evidence="6 7" key="1">
    <citation type="submission" date="2017-04" db="EMBL/GenBank/DDBJ databases">
        <title>Draft genome sequence of Marssonina coronaria NL1: causal agent of apple blotch.</title>
        <authorList>
            <person name="Cheng Q."/>
        </authorList>
    </citation>
    <scope>NUCLEOTIDE SEQUENCE [LARGE SCALE GENOMIC DNA]</scope>
    <source>
        <strain evidence="6 7">NL1</strain>
    </source>
</reference>
<dbReference type="GO" id="GO:0006397">
    <property type="term" value="P:mRNA processing"/>
    <property type="evidence" value="ECO:0007669"/>
    <property type="project" value="UniProtKB-KW"/>
</dbReference>
<dbReference type="Proteomes" id="UP000242519">
    <property type="component" value="Unassembled WGS sequence"/>
</dbReference>
<protein>
    <recommendedName>
        <fullName evidence="8">Dcp1-like decapping family protein</fullName>
    </recommendedName>
</protein>
<dbReference type="Pfam" id="PF06058">
    <property type="entry name" value="DCP1"/>
    <property type="match status" value="1"/>
</dbReference>
<evidence type="ECO:0000256" key="2">
    <source>
        <dbReference type="ARBA" id="ARBA00008778"/>
    </source>
</evidence>
<keyword evidence="3" id="KW-0963">Cytoplasm</keyword>
<sequence length="219" mass="24263">MPPKTPRKSRRHNQNSIQASDCDIEGIYTVPVPARSPAQINFSVIRRYVPALEAIISYAPSAQLYTMQPTGSWEKQANVEGTLFICQLTPSPVTGGSRHCIVLLNRKGLENLIVESGEIQNVEITEQGYLMLGFKPRAESHETEMKVLCLFIQADDPPREAICQMIKQHWEEAVRERSLAGGSDGISNLGDGFIPSTEGHEGQKTMGRRLSLSELFGKP</sequence>
<accession>A0A218ZA97</accession>
<dbReference type="GO" id="GO:0000290">
    <property type="term" value="P:deadenylation-dependent decapping of nuclear-transcribed mRNA"/>
    <property type="evidence" value="ECO:0007669"/>
    <property type="project" value="InterPro"/>
</dbReference>